<comment type="caution">
    <text evidence="1">The sequence shown here is derived from an EMBL/GenBank/DDBJ whole genome shotgun (WGS) entry which is preliminary data.</text>
</comment>
<organism evidence="1 2">
    <name type="scientific">Colletotrichum chrysophilum</name>
    <dbReference type="NCBI Taxonomy" id="1836956"/>
    <lineage>
        <taxon>Eukaryota</taxon>
        <taxon>Fungi</taxon>
        <taxon>Dikarya</taxon>
        <taxon>Ascomycota</taxon>
        <taxon>Pezizomycotina</taxon>
        <taxon>Sordariomycetes</taxon>
        <taxon>Hypocreomycetidae</taxon>
        <taxon>Glomerellales</taxon>
        <taxon>Glomerellaceae</taxon>
        <taxon>Colletotrichum</taxon>
        <taxon>Colletotrichum gloeosporioides species complex</taxon>
    </lineage>
</organism>
<proteinExistence type="predicted"/>
<accession>A0AAD9A6Q9</accession>
<keyword evidence="2" id="KW-1185">Reference proteome</keyword>
<evidence type="ECO:0000313" key="1">
    <source>
        <dbReference type="EMBL" id="KAK1842513.1"/>
    </source>
</evidence>
<name>A0AAD9A6Q9_9PEZI</name>
<gene>
    <name evidence="1" type="ORF">CCHR01_14852</name>
</gene>
<protein>
    <submittedName>
        <fullName evidence="1">Uncharacterized protein</fullName>
    </submittedName>
</protein>
<dbReference type="Proteomes" id="UP001243330">
    <property type="component" value="Unassembled WGS sequence"/>
</dbReference>
<evidence type="ECO:0000313" key="2">
    <source>
        <dbReference type="Proteomes" id="UP001243330"/>
    </source>
</evidence>
<sequence length="64" mass="7221">MRHIVKPRAVLFNAAWSWHPPCTLGSFDPFRRTPSSRAPIVPSQIALPVAKRRLHRVADCLGHP</sequence>
<reference evidence="1" key="1">
    <citation type="submission" date="2023-01" db="EMBL/GenBank/DDBJ databases">
        <title>Colletotrichum chrysophilum M932 genome sequence.</title>
        <authorList>
            <person name="Baroncelli R."/>
        </authorList>
    </citation>
    <scope>NUCLEOTIDE SEQUENCE</scope>
    <source>
        <strain evidence="1">M932</strain>
    </source>
</reference>
<dbReference type="AlphaFoldDB" id="A0AAD9A6Q9"/>
<dbReference type="EMBL" id="JAQOWY010000409">
    <property type="protein sequence ID" value="KAK1842513.1"/>
    <property type="molecule type" value="Genomic_DNA"/>
</dbReference>